<dbReference type="SUPFAM" id="SSF56300">
    <property type="entry name" value="Metallo-dependent phosphatases"/>
    <property type="match status" value="1"/>
</dbReference>
<evidence type="ECO:0000256" key="2">
    <source>
        <dbReference type="SAM" id="Phobius"/>
    </source>
</evidence>
<dbReference type="Pfam" id="PF09587">
    <property type="entry name" value="PGA_cap"/>
    <property type="match status" value="1"/>
</dbReference>
<evidence type="ECO:0000313" key="4">
    <source>
        <dbReference type="EMBL" id="HJD31159.1"/>
    </source>
</evidence>
<dbReference type="CDD" id="cd07381">
    <property type="entry name" value="MPP_CapA"/>
    <property type="match status" value="1"/>
</dbReference>
<sequence length="442" mass="47378">MREGRRRRRLPLPGIIVFLAASVGVTLLLTGWTVLGEGAELESVQVTGVTIIQEEKEEAGPAEGGALAEGKYAELLSDPALMAAQNAFPLVPAKEGEITLAFAGDILFDDSYSIMVRMKSRAGGGSLVEAGFDPAILEEMRGADLFMVNNEFTYTKRGTPTAGKAFTFRADPAHASLLSEMGADLVSLANNHAYDYGEISLLDTLDTLAAAGIPWVGAGRNLAEAVRPVYFVSENVKIAFLSATQIERMDNPDTKGATESSPGVFRCRDVDLLLSEIQKAKAVSDFVVVYVHWGTESTTELDWAQKEQAPLIAQAGADLIIGDHPHVLQGIEFIGDTPVIYSVGNFLFNSRTQDTCLVEVTLDAQTGQLASFRFLPAIQKDCRTSLLAGEEKARVIGHMQSLSPEVTIDAEGFVYPWTAQDVQGVASQAGAVPAARKRSVPA</sequence>
<proteinExistence type="inferred from homology"/>
<dbReference type="PANTHER" id="PTHR33393">
    <property type="entry name" value="POLYGLUTAMINE SYNTHESIS ACCESSORY PROTEIN RV0574C-RELATED"/>
    <property type="match status" value="1"/>
</dbReference>
<keyword evidence="2" id="KW-1133">Transmembrane helix</keyword>
<dbReference type="PANTHER" id="PTHR33393:SF13">
    <property type="entry name" value="PGA BIOSYNTHESIS PROTEIN CAPA"/>
    <property type="match status" value="1"/>
</dbReference>
<evidence type="ECO:0000313" key="5">
    <source>
        <dbReference type="Proteomes" id="UP000823851"/>
    </source>
</evidence>
<evidence type="ECO:0000256" key="1">
    <source>
        <dbReference type="ARBA" id="ARBA00005662"/>
    </source>
</evidence>
<accession>A0A9D2QWS0</accession>
<keyword evidence="2" id="KW-0812">Transmembrane</keyword>
<dbReference type="AlphaFoldDB" id="A0A9D2QWS0"/>
<comment type="caution">
    <text evidence="4">The sequence shown here is derived from an EMBL/GenBank/DDBJ whole genome shotgun (WGS) entry which is preliminary data.</text>
</comment>
<name>A0A9D2QWS0_9FIRM</name>
<dbReference type="InterPro" id="IPR029052">
    <property type="entry name" value="Metallo-depent_PP-like"/>
</dbReference>
<dbReference type="InterPro" id="IPR019079">
    <property type="entry name" value="Capsule_synth_CapA"/>
</dbReference>
<dbReference type="Gene3D" id="3.60.21.10">
    <property type="match status" value="1"/>
</dbReference>
<reference evidence="4" key="2">
    <citation type="submission" date="2021-04" db="EMBL/GenBank/DDBJ databases">
        <authorList>
            <person name="Gilroy R."/>
        </authorList>
    </citation>
    <scope>NUCLEOTIDE SEQUENCE</scope>
    <source>
        <strain evidence="4">ChiHjej8B7-25341</strain>
    </source>
</reference>
<comment type="similarity">
    <text evidence="1">Belongs to the CapA family.</text>
</comment>
<feature type="domain" description="Capsule synthesis protein CapA" evidence="3">
    <location>
        <begin position="99"/>
        <end position="350"/>
    </location>
</feature>
<protein>
    <submittedName>
        <fullName evidence="4">CapA family protein</fullName>
    </submittedName>
</protein>
<feature type="transmembrane region" description="Helical" evidence="2">
    <location>
        <begin position="12"/>
        <end position="35"/>
    </location>
</feature>
<dbReference type="InterPro" id="IPR052169">
    <property type="entry name" value="CW_Biosynth-Accessory"/>
</dbReference>
<keyword evidence="2" id="KW-0472">Membrane</keyword>
<gene>
    <name evidence="4" type="ORF">H9912_04365</name>
</gene>
<dbReference type="SMART" id="SM00854">
    <property type="entry name" value="PGA_cap"/>
    <property type="match status" value="1"/>
</dbReference>
<dbReference type="EMBL" id="DWUW01000124">
    <property type="protein sequence ID" value="HJD31159.1"/>
    <property type="molecule type" value="Genomic_DNA"/>
</dbReference>
<dbReference type="Proteomes" id="UP000823851">
    <property type="component" value="Unassembled WGS sequence"/>
</dbReference>
<reference evidence="4" key="1">
    <citation type="journal article" date="2021" name="PeerJ">
        <title>Extensive microbial diversity within the chicken gut microbiome revealed by metagenomics and culture.</title>
        <authorList>
            <person name="Gilroy R."/>
            <person name="Ravi A."/>
            <person name="Getino M."/>
            <person name="Pursley I."/>
            <person name="Horton D.L."/>
            <person name="Alikhan N.F."/>
            <person name="Baker D."/>
            <person name="Gharbi K."/>
            <person name="Hall N."/>
            <person name="Watson M."/>
            <person name="Adriaenssens E.M."/>
            <person name="Foster-Nyarko E."/>
            <person name="Jarju S."/>
            <person name="Secka A."/>
            <person name="Antonio M."/>
            <person name="Oren A."/>
            <person name="Chaudhuri R.R."/>
            <person name="La Ragione R."/>
            <person name="Hildebrand F."/>
            <person name="Pallen M.J."/>
        </authorList>
    </citation>
    <scope>NUCLEOTIDE SEQUENCE</scope>
    <source>
        <strain evidence="4">ChiHjej8B7-25341</strain>
    </source>
</reference>
<organism evidence="4 5">
    <name type="scientific">Candidatus Eisenbergiella stercorigallinarum</name>
    <dbReference type="NCBI Taxonomy" id="2838557"/>
    <lineage>
        <taxon>Bacteria</taxon>
        <taxon>Bacillati</taxon>
        <taxon>Bacillota</taxon>
        <taxon>Clostridia</taxon>
        <taxon>Lachnospirales</taxon>
        <taxon>Lachnospiraceae</taxon>
        <taxon>Eisenbergiella</taxon>
    </lineage>
</organism>
<evidence type="ECO:0000259" key="3">
    <source>
        <dbReference type="SMART" id="SM00854"/>
    </source>
</evidence>